<sequence>MRETAMKPRMGSFKKRSSSKNLRYSMKRRTSSKVTPLEIEDVHDAEELKSVDAFRQALILDELLPEKHDDYHMMLRFLKARKFDLDKTKLMWTEMLRWRKEFGADTVMEEFEFKEIDEVLKYYPQGHHGVDKEGRPVYIERLGQVDSTKLMQVTTLDRYVNYHVMEFERTFNVKFPACSIAAKKQIDQSTTILDVQGVGLKNFNKAARDLVTRLQAVDGNNYPEDSGCCGARLSPSLTPRLQQRSMQVLGNKYQSKLLEIIDESELPEFLGGTCTCADSGGCMRSDKGPWNNPEIMQRVKNGDHKCTKRSQAENGAEETIFEGSESTAEQAPEEAKDSAQPSSSSSDIVPVAAHPAWNMPEAHKFSLSKKEVYAIQEACNTAASDGGRSPIFTGVMALVMGVVTMIRVTKNVPRKLTESTLYSSPMYCDDASMNKSAMQSEKMMVPAISGEDFMAIMKRMAELEQKVTVLSAQPTTMPPEKEEMLNAAISRSNVLEQELAATKKALDDSLGRQEDLVAYIEKKKKKKKLIRRWPHSFIQLLFVSAFAIGLFDGAGSVPVPDSNCYALDNSSRLVDFSSWIGHPFEYDGKEFDLVVRFCKDVETRGQAGYVDFGRFDPLSYFVSSSGHFDFVQGFYHGDLANCEQSYDKLGRTAQVNIICGNCVDGRCKGGLGCICSVTQDSTCRVTVELAIPCEKPGPRVFKGFTVGLHPRSWELIYNGMTQFGFDKPRREFSFKTEQTHLTLYMTAIASLSTLVGKPIIKVSPENGLNVKISGSSLTGNHPTTLSPSTLVLDWNCNSFCYLSLFIVPLTFVFTNPLTSFFLKGEKTRKTPYEVNVTIPVDGYDPVQFFLTKLCEYNQGAEGGSAKGWAIFGVFSCVSLVAFTLFCCGGFIYKTRVERVRGIDALPGMSLLSGLLETASGSGQNYSRTEEINSAFANEVSWDRSSTSSTQAPTQRPSERTYGLSSSLFVLSLLCVLPLYLCQQSYGGKLNPGYYAHSCPQAGEIVRSVVAQAVARETRMAASLMRLHFHDCFVQGCDGSLLLDSSGRIVSEKSSNPNSKSARGFEVVDRIKAQLEKQCPGTVSCADILTLAARDSSVLTGGPSWMVPLGRRDSRSASLSGSNNNIPAPNNTFQTILSKFNRQGLDVTDLVALSGSHTIGFSRCTSFRQRLYNQSGNGRPDMTLEQSFAANLRQRCPRSGGDQILSVLDKVSPAKFDNSYFKNLMENMGLLNSDQVLFSSNDKSRDLVKKYAEDQGEFFEQFAESMIKMGNISPLTGSSGEIRKNCRKINS</sequence>
<keyword evidence="7" id="KW-0575">Peroxidase</keyword>
<dbReference type="SMART" id="SM01100">
    <property type="entry name" value="CRAL_TRIO_N"/>
    <property type="match status" value="1"/>
</dbReference>
<dbReference type="PROSITE" id="PS50191">
    <property type="entry name" value="CRAL_TRIO"/>
    <property type="match status" value="1"/>
</dbReference>
<keyword evidence="14" id="KW-1133">Transmembrane helix</keyword>
<dbReference type="Pfam" id="PF00141">
    <property type="entry name" value="peroxidase"/>
    <property type="match status" value="1"/>
</dbReference>
<comment type="caution">
    <text evidence="17">The sequence shown here is derived from an EMBL/GenBank/DDBJ whole genome shotgun (WGS) entry which is preliminary data.</text>
</comment>
<keyword evidence="18" id="KW-1185">Reference proteome</keyword>
<dbReference type="PROSITE" id="PS50873">
    <property type="entry name" value="PEROXIDASE_4"/>
    <property type="match status" value="1"/>
</dbReference>
<evidence type="ECO:0000256" key="11">
    <source>
        <dbReference type="ARBA" id="ARBA00023004"/>
    </source>
</evidence>
<dbReference type="EC" id="1.11.1.7" evidence="6"/>
<dbReference type="Gene3D" id="1.10.8.20">
    <property type="entry name" value="N-terminal domain of phosphatidylinositol transfer protein sec14p"/>
    <property type="match status" value="1"/>
</dbReference>
<evidence type="ECO:0000256" key="4">
    <source>
        <dbReference type="ARBA" id="ARBA00002322"/>
    </source>
</evidence>
<dbReference type="Proteomes" id="UP000824890">
    <property type="component" value="Unassembled WGS sequence"/>
</dbReference>
<dbReference type="InterPro" id="IPR019793">
    <property type="entry name" value="Peroxidases_heam-ligand_BS"/>
</dbReference>
<dbReference type="InterPro" id="IPR011074">
    <property type="entry name" value="CRAL/TRIO_N_dom"/>
</dbReference>
<proteinExistence type="inferred from homology"/>
<keyword evidence="12" id="KW-1015">Disulfide bond</keyword>
<evidence type="ECO:0000256" key="13">
    <source>
        <dbReference type="SAM" id="MobiDB-lite"/>
    </source>
</evidence>
<dbReference type="EMBL" id="JAGKQM010000011">
    <property type="protein sequence ID" value="KAH0900661.1"/>
    <property type="molecule type" value="Genomic_DNA"/>
</dbReference>
<feature type="region of interest" description="Disordered" evidence="13">
    <location>
        <begin position="302"/>
        <end position="348"/>
    </location>
</feature>
<feature type="domain" description="Plant heme peroxidase family profile" evidence="16">
    <location>
        <begin position="988"/>
        <end position="1289"/>
    </location>
</feature>
<comment type="cofactor">
    <cofactor evidence="3">
        <name>heme b</name>
        <dbReference type="ChEBI" id="CHEBI:60344"/>
    </cofactor>
</comment>
<dbReference type="PANTHER" id="PTHR35752">
    <property type="entry name" value="G-PROTEIN COUPLED RECEPTOR"/>
    <property type="match status" value="1"/>
</dbReference>
<comment type="cofactor">
    <cofactor evidence="2">
        <name>Ca(2+)</name>
        <dbReference type="ChEBI" id="CHEBI:29108"/>
    </cofactor>
</comment>
<dbReference type="InterPro" id="IPR000823">
    <property type="entry name" value="Peroxidase_pln"/>
</dbReference>
<protein>
    <recommendedName>
        <fullName evidence="6">peroxidase</fullName>
        <ecNumber evidence="6">1.11.1.7</ecNumber>
    </recommendedName>
</protein>
<evidence type="ECO:0000256" key="6">
    <source>
        <dbReference type="ARBA" id="ARBA00012313"/>
    </source>
</evidence>
<evidence type="ECO:0000313" key="18">
    <source>
        <dbReference type="Proteomes" id="UP000824890"/>
    </source>
</evidence>
<evidence type="ECO:0000256" key="8">
    <source>
        <dbReference type="ARBA" id="ARBA00022617"/>
    </source>
</evidence>
<gene>
    <name evidence="17" type="ORF">HID58_040164</name>
</gene>
<accession>A0ABQ8B779</accession>
<dbReference type="Gene3D" id="1.10.520.10">
    <property type="match status" value="1"/>
</dbReference>
<feature type="domain" description="CRAL-TRIO" evidence="15">
    <location>
        <begin position="115"/>
        <end position="278"/>
    </location>
</feature>
<evidence type="ECO:0000256" key="12">
    <source>
        <dbReference type="ARBA" id="ARBA00023157"/>
    </source>
</evidence>
<dbReference type="InterPro" id="IPR002016">
    <property type="entry name" value="Haem_peroxidase"/>
</dbReference>
<dbReference type="PROSITE" id="PS00435">
    <property type="entry name" value="PEROXIDASE_1"/>
    <property type="match status" value="1"/>
</dbReference>
<dbReference type="Gene3D" id="3.40.525.10">
    <property type="entry name" value="CRAL-TRIO lipid binding domain"/>
    <property type="match status" value="2"/>
</dbReference>
<organism evidence="17 18">
    <name type="scientific">Brassica napus</name>
    <name type="common">Rape</name>
    <dbReference type="NCBI Taxonomy" id="3708"/>
    <lineage>
        <taxon>Eukaryota</taxon>
        <taxon>Viridiplantae</taxon>
        <taxon>Streptophyta</taxon>
        <taxon>Embryophyta</taxon>
        <taxon>Tracheophyta</taxon>
        <taxon>Spermatophyta</taxon>
        <taxon>Magnoliopsida</taxon>
        <taxon>eudicotyledons</taxon>
        <taxon>Gunneridae</taxon>
        <taxon>Pentapetalae</taxon>
        <taxon>rosids</taxon>
        <taxon>malvids</taxon>
        <taxon>Brassicales</taxon>
        <taxon>Brassicaceae</taxon>
        <taxon>Brassiceae</taxon>
        <taxon>Brassica</taxon>
    </lineage>
</organism>
<dbReference type="Gene3D" id="1.10.420.10">
    <property type="entry name" value="Peroxidase, domain 2"/>
    <property type="match status" value="1"/>
</dbReference>
<keyword evidence="8" id="KW-0349">Heme</keyword>
<dbReference type="CDD" id="cd00170">
    <property type="entry name" value="SEC14"/>
    <property type="match status" value="1"/>
</dbReference>
<dbReference type="InterPro" id="IPR033905">
    <property type="entry name" value="Secretory_peroxidase"/>
</dbReference>
<dbReference type="InterPro" id="IPR036273">
    <property type="entry name" value="CRAL/TRIO_N_dom_sf"/>
</dbReference>
<dbReference type="SUPFAM" id="SSF52087">
    <property type="entry name" value="CRAL/TRIO domain"/>
    <property type="match status" value="1"/>
</dbReference>
<dbReference type="InterPro" id="IPR001251">
    <property type="entry name" value="CRAL-TRIO_dom"/>
</dbReference>
<dbReference type="Pfam" id="PF00650">
    <property type="entry name" value="CRAL_TRIO"/>
    <property type="match status" value="1"/>
</dbReference>
<name>A0ABQ8B779_BRANA</name>
<dbReference type="SUPFAM" id="SSF48113">
    <property type="entry name" value="Heme-dependent peroxidases"/>
    <property type="match status" value="1"/>
</dbReference>
<reference evidence="17 18" key="1">
    <citation type="submission" date="2021-05" db="EMBL/GenBank/DDBJ databases">
        <title>Genome Assembly of Synthetic Allotetraploid Brassica napus Reveals Homoeologous Exchanges between Subgenomes.</title>
        <authorList>
            <person name="Davis J.T."/>
        </authorList>
    </citation>
    <scope>NUCLEOTIDE SEQUENCE [LARGE SCALE GENOMIC DNA]</scope>
    <source>
        <strain evidence="18">cv. Da-Ae</strain>
        <tissue evidence="17">Seedling</tissue>
    </source>
</reference>
<evidence type="ECO:0000256" key="7">
    <source>
        <dbReference type="ARBA" id="ARBA00022559"/>
    </source>
</evidence>
<evidence type="ECO:0000256" key="14">
    <source>
        <dbReference type="SAM" id="Phobius"/>
    </source>
</evidence>
<dbReference type="PRINTS" id="PR00458">
    <property type="entry name" value="PEROXIDASE"/>
</dbReference>
<evidence type="ECO:0000256" key="10">
    <source>
        <dbReference type="ARBA" id="ARBA00023002"/>
    </source>
</evidence>
<dbReference type="InterPro" id="IPR019794">
    <property type="entry name" value="Peroxidases_AS"/>
</dbReference>
<evidence type="ECO:0000256" key="3">
    <source>
        <dbReference type="ARBA" id="ARBA00001970"/>
    </source>
</evidence>
<dbReference type="CDD" id="cd00693">
    <property type="entry name" value="secretory_peroxidase"/>
    <property type="match status" value="1"/>
</dbReference>
<evidence type="ECO:0000259" key="16">
    <source>
        <dbReference type="PROSITE" id="PS50873"/>
    </source>
</evidence>
<dbReference type="SMART" id="SM00516">
    <property type="entry name" value="SEC14"/>
    <property type="match status" value="1"/>
</dbReference>
<evidence type="ECO:0000313" key="17">
    <source>
        <dbReference type="EMBL" id="KAH0900661.1"/>
    </source>
</evidence>
<evidence type="ECO:0000259" key="15">
    <source>
        <dbReference type="PROSITE" id="PS50191"/>
    </source>
</evidence>
<dbReference type="InterPro" id="IPR036865">
    <property type="entry name" value="CRAL-TRIO_dom_sf"/>
</dbReference>
<evidence type="ECO:0000256" key="5">
    <source>
        <dbReference type="ARBA" id="ARBA00006873"/>
    </source>
</evidence>
<dbReference type="SUPFAM" id="SSF46938">
    <property type="entry name" value="CRAL/TRIO N-terminal domain"/>
    <property type="match status" value="1"/>
</dbReference>
<dbReference type="InterPro" id="IPR010255">
    <property type="entry name" value="Haem_peroxidase_sf"/>
</dbReference>
<feature type="region of interest" description="Disordered" evidence="13">
    <location>
        <begin position="1"/>
        <end position="21"/>
    </location>
</feature>
<keyword evidence="14" id="KW-0472">Membrane</keyword>
<evidence type="ECO:0000256" key="9">
    <source>
        <dbReference type="ARBA" id="ARBA00022723"/>
    </source>
</evidence>
<keyword evidence="10" id="KW-0560">Oxidoreductase</keyword>
<dbReference type="PANTHER" id="PTHR35752:SF1">
    <property type="entry name" value="G-PROTEIN COUPLED RECEPTOR"/>
    <property type="match status" value="1"/>
</dbReference>
<feature type="transmembrane region" description="Helical" evidence="14">
    <location>
        <begin position="868"/>
        <end position="892"/>
    </location>
</feature>
<keyword evidence="9" id="KW-0479">Metal-binding</keyword>
<dbReference type="PROSITE" id="PS00436">
    <property type="entry name" value="PEROXIDASE_2"/>
    <property type="match status" value="1"/>
</dbReference>
<keyword evidence="11" id="KW-0408">Iron</keyword>
<comment type="function">
    <text evidence="4">Removal of H(2)O(2), oxidation of toxic reductants, biosynthesis and degradation of lignin, suberization, auxin catabolism, response to environmental stresses such as wounding, pathogen attack and oxidative stress. These functions might be dependent on each isozyme/isoform in each plant tissue.</text>
</comment>
<evidence type="ECO:0000256" key="1">
    <source>
        <dbReference type="ARBA" id="ARBA00000189"/>
    </source>
</evidence>
<comment type="catalytic activity">
    <reaction evidence="1">
        <text>2 a phenolic donor + H2O2 = 2 a phenolic radical donor + 2 H2O</text>
        <dbReference type="Rhea" id="RHEA:56136"/>
        <dbReference type="ChEBI" id="CHEBI:15377"/>
        <dbReference type="ChEBI" id="CHEBI:16240"/>
        <dbReference type="ChEBI" id="CHEBI:139520"/>
        <dbReference type="ChEBI" id="CHEBI:139521"/>
        <dbReference type="EC" id="1.11.1.7"/>
    </reaction>
</comment>
<dbReference type="PRINTS" id="PR00461">
    <property type="entry name" value="PLPEROXIDASE"/>
</dbReference>
<comment type="similarity">
    <text evidence="5">Belongs to the peroxidase family. Ascorbate peroxidase subfamily.</text>
</comment>
<evidence type="ECO:0000256" key="2">
    <source>
        <dbReference type="ARBA" id="ARBA00001913"/>
    </source>
</evidence>
<keyword evidence="14" id="KW-0812">Transmembrane</keyword>